<sequence length="446" mass="47703">MNQQSQKTSSLSPADLPVKRKRGRPRKDENLFLGKKKSAMPPSDSTRKNKESADTSGDANGDMVGQVVTGVIEGSFDAGYLLNVKVGNTDTHLRGVVFLPGRFTPITPANDVAPHVKMHNRKEIPIPILNPQTQLHNSVLPTEQSSEQPTELKTHAPELSEQLPSSKTQTAIPNAPENQSASVVAPLAAVLPKNDAGPSLGGNEVPQQTLEPVVESLSASIMAQPDHDKVVEHDEFLEKSEASTLIKGHNVDVEAAKEPKAELCSEQVIDIVPGVEIVPEESQIECEAVSLDHKQNDEVESPNLEFNQSSVFAEPRLPSSEQVNAPRDVLMGDQASSKKDTAQDMQSELATMTPSGTDLSLSNGSPATDPANVTKLLSHTLPQDSRPAILPEGELIPSESKPAPEESVLTGIPEPQICSSETSGNTENAIKDGLTPTQELDSPSRT</sequence>
<reference evidence="2 3" key="1">
    <citation type="journal article" date="2019" name="Plant Biotechnol. J.">
        <title>The red bayberry genome and genetic basis of sex determination.</title>
        <authorList>
            <person name="Jia H.M."/>
            <person name="Jia H.J."/>
            <person name="Cai Q.L."/>
            <person name="Wang Y."/>
            <person name="Zhao H.B."/>
            <person name="Yang W.F."/>
            <person name="Wang G.Y."/>
            <person name="Li Y.H."/>
            <person name="Zhan D.L."/>
            <person name="Shen Y.T."/>
            <person name="Niu Q.F."/>
            <person name="Chang L."/>
            <person name="Qiu J."/>
            <person name="Zhao L."/>
            <person name="Xie H.B."/>
            <person name="Fu W.Y."/>
            <person name="Jin J."/>
            <person name="Li X.W."/>
            <person name="Jiao Y."/>
            <person name="Zhou C.C."/>
            <person name="Tu T."/>
            <person name="Chai C.Y."/>
            <person name="Gao J.L."/>
            <person name="Fan L.J."/>
            <person name="van de Weg E."/>
            <person name="Wang J.Y."/>
            <person name="Gao Z.S."/>
        </authorList>
    </citation>
    <scope>NUCLEOTIDE SEQUENCE [LARGE SCALE GENOMIC DNA]</scope>
    <source>
        <tissue evidence="2">Leaves</tissue>
    </source>
</reference>
<feature type="region of interest" description="Disordered" evidence="1">
    <location>
        <begin position="140"/>
        <end position="173"/>
    </location>
</feature>
<feature type="compositionally biased region" description="Polar residues" evidence="1">
    <location>
        <begin position="435"/>
        <end position="446"/>
    </location>
</feature>
<evidence type="ECO:0000313" key="3">
    <source>
        <dbReference type="Proteomes" id="UP000516437"/>
    </source>
</evidence>
<name>A0A6A1UGA8_9ROSI</name>
<feature type="compositionally biased region" description="Polar residues" evidence="1">
    <location>
        <begin position="162"/>
        <end position="173"/>
    </location>
</feature>
<comment type="caution">
    <text evidence="2">The sequence shown here is derived from an EMBL/GenBank/DDBJ whole genome shotgun (WGS) entry which is preliminary data.</text>
</comment>
<dbReference type="PANTHER" id="PTHR34682">
    <property type="entry name" value="AT HOOK MOTIF-CONTAINING PROTEIN"/>
    <property type="match status" value="1"/>
</dbReference>
<evidence type="ECO:0000313" key="2">
    <source>
        <dbReference type="EMBL" id="KAB1199505.1"/>
    </source>
</evidence>
<keyword evidence="3" id="KW-1185">Reference proteome</keyword>
<dbReference type="InterPro" id="IPR045881">
    <property type="entry name" value="MNM1-like"/>
</dbReference>
<feature type="compositionally biased region" description="Polar residues" evidence="1">
    <location>
        <begin position="417"/>
        <end position="428"/>
    </location>
</feature>
<dbReference type="EMBL" id="RXIC02000460">
    <property type="protein sequence ID" value="KAB1199505.1"/>
    <property type="molecule type" value="Genomic_DNA"/>
</dbReference>
<feature type="region of interest" description="Disordered" evidence="1">
    <location>
        <begin position="334"/>
        <end position="446"/>
    </location>
</feature>
<organism evidence="2 3">
    <name type="scientific">Morella rubra</name>
    <name type="common">Chinese bayberry</name>
    <dbReference type="NCBI Taxonomy" id="262757"/>
    <lineage>
        <taxon>Eukaryota</taxon>
        <taxon>Viridiplantae</taxon>
        <taxon>Streptophyta</taxon>
        <taxon>Embryophyta</taxon>
        <taxon>Tracheophyta</taxon>
        <taxon>Spermatophyta</taxon>
        <taxon>Magnoliopsida</taxon>
        <taxon>eudicotyledons</taxon>
        <taxon>Gunneridae</taxon>
        <taxon>Pentapetalae</taxon>
        <taxon>rosids</taxon>
        <taxon>fabids</taxon>
        <taxon>Fagales</taxon>
        <taxon>Myricaceae</taxon>
        <taxon>Morella</taxon>
    </lineage>
</organism>
<feature type="region of interest" description="Disordered" evidence="1">
    <location>
        <begin position="1"/>
        <end position="61"/>
    </location>
</feature>
<gene>
    <name evidence="2" type="ORF">CJ030_MR0G022798</name>
</gene>
<feature type="compositionally biased region" description="Polar residues" evidence="1">
    <location>
        <begin position="1"/>
        <end position="12"/>
    </location>
</feature>
<protein>
    <recommendedName>
        <fullName evidence="4">AT hook motif-containing protein</fullName>
    </recommendedName>
</protein>
<feature type="compositionally biased region" description="Polar residues" evidence="1">
    <location>
        <begin position="343"/>
        <end position="366"/>
    </location>
</feature>
<proteinExistence type="predicted"/>
<dbReference type="PANTHER" id="PTHR34682:SF3">
    <property type="entry name" value="AT HOOK MOTIF-CONTAINING PROTEIN"/>
    <property type="match status" value="1"/>
</dbReference>
<dbReference type="AlphaFoldDB" id="A0A6A1UGA8"/>
<dbReference type="Proteomes" id="UP000516437">
    <property type="component" value="Unassembled WGS sequence"/>
</dbReference>
<accession>A0A6A1UGA8</accession>
<feature type="compositionally biased region" description="Polar residues" evidence="1">
    <location>
        <begin position="140"/>
        <end position="149"/>
    </location>
</feature>
<dbReference type="OrthoDB" id="1919336at2759"/>
<evidence type="ECO:0008006" key="4">
    <source>
        <dbReference type="Google" id="ProtNLM"/>
    </source>
</evidence>
<evidence type="ECO:0000256" key="1">
    <source>
        <dbReference type="SAM" id="MobiDB-lite"/>
    </source>
</evidence>